<comment type="caution">
    <text evidence="1">The sequence shown here is derived from an EMBL/GenBank/DDBJ whole genome shotgun (WGS) entry which is preliminary data.</text>
</comment>
<name>A0ABU9J489_9GAMM</name>
<keyword evidence="2" id="KW-1185">Reference proteome</keyword>
<gene>
    <name evidence="1" type="ORF">AAD027_15205</name>
</gene>
<organism evidence="1 2">
    <name type="scientific">Pseudoxanthomonas putridarboris</name>
    <dbReference type="NCBI Taxonomy" id="752605"/>
    <lineage>
        <taxon>Bacteria</taxon>
        <taxon>Pseudomonadati</taxon>
        <taxon>Pseudomonadota</taxon>
        <taxon>Gammaproteobacteria</taxon>
        <taxon>Lysobacterales</taxon>
        <taxon>Lysobacteraceae</taxon>
        <taxon>Pseudoxanthomonas</taxon>
    </lineage>
</organism>
<sequence>MSTAMTIFCHGTKSYSDEVKLKGASRKEYGEEEKELVWVLEKHYQMPSDRQGHTFNGGKLLLQGVGSLNDPTSNRIVQAGDGLQGNTGSSWPVTRLFNMACGNGIGRNIEKAITFLEYMVDHNQRPTCINMVGWSRGGVTCVRLAQALHRNNKLNGIEVNIFAGDPVPGAFRHDTWGLSKEYAITPNVRRYLQVMAMHVGGLKGRGFKPLIPAVVAPAVTVAGVLPMPGNHSQVVKAKDSPGEITLDMAIRFLRICGSEGVRSEFLTFALTKEDVYRLYQEISESVSNDDGTYGQPRPSGIIGAIKSRVSYTRDAAAAGVGAWGYMAPRAVGAGQDGDAYPRYVNDHHHLIGYLLGKPGGGPIMEPRLRAMLNQMYT</sequence>
<dbReference type="RefSeq" id="WP_341726875.1">
    <property type="nucleotide sequence ID" value="NZ_JBBWWT010000008.1"/>
</dbReference>
<reference evidence="1 2" key="1">
    <citation type="submission" date="2024-04" db="EMBL/GenBank/DDBJ databases">
        <title>Draft genome sequence of Pseudoxanthomonas putridarboris WD12.</title>
        <authorList>
            <person name="Oh J."/>
        </authorList>
    </citation>
    <scope>NUCLEOTIDE SEQUENCE [LARGE SCALE GENOMIC DNA]</scope>
    <source>
        <strain evidence="1 2">WD12</strain>
    </source>
</reference>
<evidence type="ECO:0000313" key="1">
    <source>
        <dbReference type="EMBL" id="MEL1265701.1"/>
    </source>
</evidence>
<evidence type="ECO:0000313" key="2">
    <source>
        <dbReference type="Proteomes" id="UP001459204"/>
    </source>
</evidence>
<dbReference type="EMBL" id="JBBWWT010000008">
    <property type="protein sequence ID" value="MEL1265701.1"/>
    <property type="molecule type" value="Genomic_DNA"/>
</dbReference>
<dbReference type="Proteomes" id="UP001459204">
    <property type="component" value="Unassembled WGS sequence"/>
</dbReference>
<evidence type="ECO:0008006" key="3">
    <source>
        <dbReference type="Google" id="ProtNLM"/>
    </source>
</evidence>
<protein>
    <recommendedName>
        <fullName evidence="3">DUF2235 domain-containing protein</fullName>
    </recommendedName>
</protein>
<accession>A0ABU9J489</accession>
<proteinExistence type="predicted"/>